<dbReference type="PANTHER" id="PTHR31056">
    <property type="entry name" value="TRANSMEMBRANE PROTEIN 179B"/>
    <property type="match status" value="1"/>
</dbReference>
<dbReference type="Proteomes" id="UP000515135">
    <property type="component" value="Unplaced"/>
</dbReference>
<evidence type="ECO:0000256" key="5">
    <source>
        <dbReference type="ARBA" id="ARBA00093776"/>
    </source>
</evidence>
<dbReference type="AlphaFoldDB" id="A0A6P5A835"/>
<evidence type="ECO:0000256" key="3">
    <source>
        <dbReference type="ARBA" id="ARBA00022989"/>
    </source>
</evidence>
<reference evidence="8" key="1">
    <citation type="submission" date="2025-08" db="UniProtKB">
        <authorList>
            <consortium name="RefSeq"/>
        </authorList>
    </citation>
    <scope>IDENTIFICATION</scope>
    <source>
        <tissue evidence="8">Gonad</tissue>
    </source>
</reference>
<dbReference type="KEGG" id="bbel:109483752"/>
<gene>
    <name evidence="8" type="primary">LOC109483752</name>
</gene>
<evidence type="ECO:0000256" key="2">
    <source>
        <dbReference type="ARBA" id="ARBA00022692"/>
    </source>
</evidence>
<feature type="transmembrane region" description="Helical" evidence="6">
    <location>
        <begin position="64"/>
        <end position="86"/>
    </location>
</feature>
<organism evidence="7 8">
    <name type="scientific">Branchiostoma belcheri</name>
    <name type="common">Amphioxus</name>
    <dbReference type="NCBI Taxonomy" id="7741"/>
    <lineage>
        <taxon>Eukaryota</taxon>
        <taxon>Metazoa</taxon>
        <taxon>Chordata</taxon>
        <taxon>Cephalochordata</taxon>
        <taxon>Leptocardii</taxon>
        <taxon>Amphioxiformes</taxon>
        <taxon>Branchiostomatidae</taxon>
        <taxon>Branchiostoma</taxon>
    </lineage>
</organism>
<keyword evidence="2 6" id="KW-0812">Transmembrane</keyword>
<proteinExistence type="inferred from homology"/>
<feature type="transmembrane region" description="Helical" evidence="6">
    <location>
        <begin position="171"/>
        <end position="193"/>
    </location>
</feature>
<keyword evidence="4 6" id="KW-0472">Membrane</keyword>
<comment type="similarity">
    <text evidence="5">Belongs to the TMEM179 family.</text>
</comment>
<dbReference type="Pfam" id="PF26158">
    <property type="entry name" value="Claudin_TMEM179-179B"/>
    <property type="match status" value="1"/>
</dbReference>
<dbReference type="InterPro" id="IPR029776">
    <property type="entry name" value="TMEM179B"/>
</dbReference>
<sequence>MACPHFAKVLGVVQALCVVCGIIVACILTISRSDAGQRCLLFGNFNLDSQSQVYGSDSVCSYCLYQALVTSAAALLLMLVSCIASVHYEVWWQSAQMVVCLLGCLASLVAAVTLTTGYQDWCQHLLEGQSRQVRQHTAVDSCETAASEYDTSSGHSVMLVFFRNMQAAQSFGWVLFLVWALTTSMVTVQCFVVSRKREYDLALPESEGGDERRPLIWGERRRLQIVQDPTE</sequence>
<evidence type="ECO:0000313" key="8">
    <source>
        <dbReference type="RefSeq" id="XP_019642394.1"/>
    </source>
</evidence>
<keyword evidence="3 6" id="KW-1133">Transmembrane helix</keyword>
<dbReference type="PANTHER" id="PTHR31056:SF1">
    <property type="entry name" value="TRANSMEMBRANE PROTEIN 179B"/>
    <property type="match status" value="1"/>
</dbReference>
<feature type="transmembrane region" description="Helical" evidence="6">
    <location>
        <begin position="98"/>
        <end position="118"/>
    </location>
</feature>
<dbReference type="InterPro" id="IPR059010">
    <property type="entry name" value="TMEM179-179B"/>
</dbReference>
<evidence type="ECO:0000256" key="6">
    <source>
        <dbReference type="SAM" id="Phobius"/>
    </source>
</evidence>
<accession>A0A6P5A835</accession>
<feature type="transmembrane region" description="Helical" evidence="6">
    <location>
        <begin position="12"/>
        <end position="31"/>
    </location>
</feature>
<name>A0A6P5A835_BRABE</name>
<dbReference type="RefSeq" id="XP_019642394.1">
    <property type="nucleotide sequence ID" value="XM_019786835.1"/>
</dbReference>
<evidence type="ECO:0000313" key="7">
    <source>
        <dbReference type="Proteomes" id="UP000515135"/>
    </source>
</evidence>
<evidence type="ECO:0000256" key="4">
    <source>
        <dbReference type="ARBA" id="ARBA00023136"/>
    </source>
</evidence>
<dbReference type="OrthoDB" id="6423876at2759"/>
<evidence type="ECO:0000256" key="1">
    <source>
        <dbReference type="ARBA" id="ARBA00004141"/>
    </source>
</evidence>
<protein>
    <submittedName>
        <fullName evidence="8">Transmembrane protein 179B-like</fullName>
    </submittedName>
</protein>
<keyword evidence="7" id="KW-1185">Reference proteome</keyword>
<comment type="subcellular location">
    <subcellularLocation>
        <location evidence="1">Membrane</location>
        <topology evidence="1">Multi-pass membrane protein</topology>
    </subcellularLocation>
</comment>
<dbReference type="GeneID" id="109483752"/>